<reference evidence="2 3" key="1">
    <citation type="journal article" date="2018" name="Front. Plant Sci.">
        <title>Red Clover (Trifolium pratense) and Zigzag Clover (T. medium) - A Picture of Genomic Similarities and Differences.</title>
        <authorList>
            <person name="Dluhosova J."/>
            <person name="Istvanek J."/>
            <person name="Nedelnik J."/>
            <person name="Repkova J."/>
        </authorList>
    </citation>
    <scope>NUCLEOTIDE SEQUENCE [LARGE SCALE GENOMIC DNA]</scope>
    <source>
        <strain evidence="3">cv. 10/8</strain>
        <tissue evidence="2">Leaf</tissue>
    </source>
</reference>
<organism evidence="2 3">
    <name type="scientific">Trifolium medium</name>
    <dbReference type="NCBI Taxonomy" id="97028"/>
    <lineage>
        <taxon>Eukaryota</taxon>
        <taxon>Viridiplantae</taxon>
        <taxon>Streptophyta</taxon>
        <taxon>Embryophyta</taxon>
        <taxon>Tracheophyta</taxon>
        <taxon>Spermatophyta</taxon>
        <taxon>Magnoliopsida</taxon>
        <taxon>eudicotyledons</taxon>
        <taxon>Gunneridae</taxon>
        <taxon>Pentapetalae</taxon>
        <taxon>rosids</taxon>
        <taxon>fabids</taxon>
        <taxon>Fabales</taxon>
        <taxon>Fabaceae</taxon>
        <taxon>Papilionoideae</taxon>
        <taxon>50 kb inversion clade</taxon>
        <taxon>NPAAA clade</taxon>
        <taxon>Hologalegina</taxon>
        <taxon>IRL clade</taxon>
        <taxon>Trifolieae</taxon>
        <taxon>Trifolium</taxon>
    </lineage>
</organism>
<comment type="caution">
    <text evidence="2">The sequence shown here is derived from an EMBL/GenBank/DDBJ whole genome shotgun (WGS) entry which is preliminary data.</text>
</comment>
<feature type="region of interest" description="Disordered" evidence="1">
    <location>
        <begin position="1"/>
        <end position="49"/>
    </location>
</feature>
<evidence type="ECO:0000313" key="2">
    <source>
        <dbReference type="EMBL" id="MCI12092.1"/>
    </source>
</evidence>
<dbReference type="AlphaFoldDB" id="A0A392PJX9"/>
<dbReference type="EMBL" id="LXQA010082721">
    <property type="protein sequence ID" value="MCI12092.1"/>
    <property type="molecule type" value="Genomic_DNA"/>
</dbReference>
<feature type="compositionally biased region" description="Polar residues" evidence="1">
    <location>
        <begin position="11"/>
        <end position="21"/>
    </location>
</feature>
<dbReference type="GO" id="GO:0016740">
    <property type="term" value="F:transferase activity"/>
    <property type="evidence" value="ECO:0007669"/>
    <property type="project" value="UniProtKB-KW"/>
</dbReference>
<keyword evidence="2" id="KW-0808">Transferase</keyword>
<feature type="non-terminal residue" evidence="2">
    <location>
        <position position="65"/>
    </location>
</feature>
<sequence length="65" mass="6917">MKLQAHIPGQISGQVPNQAGSQLPGHAQLNGNSLPSQMPSLGGVSRSAINMDPELRRARAFIQEK</sequence>
<dbReference type="Proteomes" id="UP000265520">
    <property type="component" value="Unassembled WGS sequence"/>
</dbReference>
<protein>
    <submittedName>
        <fullName evidence="2">Histone acetyltransferase</fullName>
    </submittedName>
</protein>
<keyword evidence="3" id="KW-1185">Reference proteome</keyword>
<feature type="compositionally biased region" description="Polar residues" evidence="1">
    <location>
        <begin position="29"/>
        <end position="39"/>
    </location>
</feature>
<name>A0A392PJX9_9FABA</name>
<evidence type="ECO:0000313" key="3">
    <source>
        <dbReference type="Proteomes" id="UP000265520"/>
    </source>
</evidence>
<proteinExistence type="predicted"/>
<accession>A0A392PJX9</accession>
<evidence type="ECO:0000256" key="1">
    <source>
        <dbReference type="SAM" id="MobiDB-lite"/>
    </source>
</evidence>